<dbReference type="KEGG" id="thas:C6Y53_02150"/>
<dbReference type="EMBL" id="CP027665">
    <property type="protein sequence ID" value="AVO36616.2"/>
    <property type="molecule type" value="Genomic_DNA"/>
</dbReference>
<name>A0A2S0ML72_9RHOB</name>
<keyword evidence="2" id="KW-1185">Reference proteome</keyword>
<dbReference type="RefSeq" id="WP_149615442.1">
    <property type="nucleotide sequence ID" value="NZ_CP027665.1"/>
</dbReference>
<dbReference type="AlphaFoldDB" id="A0A2S0ML72"/>
<dbReference type="Proteomes" id="UP000237655">
    <property type="component" value="Chromosome"/>
</dbReference>
<accession>A0A2S0ML72</accession>
<reference evidence="2" key="1">
    <citation type="submission" date="2018-03" db="EMBL/GenBank/DDBJ databases">
        <title>Genomic analysis of the strain SH-1 isolated from shrimp intestine.</title>
        <authorList>
            <person name="Kim Y.-S."/>
            <person name="Kim S.-E."/>
            <person name="Kim K.-H."/>
        </authorList>
    </citation>
    <scope>NUCLEOTIDE SEQUENCE [LARGE SCALE GENOMIC DNA]</scope>
    <source>
        <strain evidence="2">SH-1</strain>
    </source>
</reference>
<organism evidence="1 2">
    <name type="scientific">Pukyongiella litopenaei</name>
    <dbReference type="NCBI Taxonomy" id="2605946"/>
    <lineage>
        <taxon>Bacteria</taxon>
        <taxon>Pseudomonadati</taxon>
        <taxon>Pseudomonadota</taxon>
        <taxon>Alphaproteobacteria</taxon>
        <taxon>Rhodobacterales</taxon>
        <taxon>Paracoccaceae</taxon>
        <taxon>Pukyongiella</taxon>
    </lineage>
</organism>
<protein>
    <submittedName>
        <fullName evidence="1">Uncharacterized protein</fullName>
    </submittedName>
</protein>
<evidence type="ECO:0000313" key="1">
    <source>
        <dbReference type="EMBL" id="AVO36616.2"/>
    </source>
</evidence>
<proteinExistence type="predicted"/>
<sequence length="123" mass="13137">MTRTDPDTRSDPTPVSDDLLARLAGGGAHVELADGMPALLPAICAELLQWRQTARSRPSALSLALRSEAIAARLDRARRTIRAPEPVSAHDLAEACETLLRHSPHADERTAAADVLAQMKVAA</sequence>
<evidence type="ECO:0000313" key="2">
    <source>
        <dbReference type="Proteomes" id="UP000237655"/>
    </source>
</evidence>
<gene>
    <name evidence="1" type="ORF">C6Y53_02150</name>
</gene>